<protein>
    <submittedName>
        <fullName evidence="2">GCN5 family acetyltransferase</fullName>
    </submittedName>
</protein>
<evidence type="ECO:0000313" key="2">
    <source>
        <dbReference type="EMBL" id="OAK55376.1"/>
    </source>
</evidence>
<organism evidence="2 3">
    <name type="scientific">Variovorax paradoxus</name>
    <dbReference type="NCBI Taxonomy" id="34073"/>
    <lineage>
        <taxon>Bacteria</taxon>
        <taxon>Pseudomonadati</taxon>
        <taxon>Pseudomonadota</taxon>
        <taxon>Betaproteobacteria</taxon>
        <taxon>Burkholderiales</taxon>
        <taxon>Comamonadaceae</taxon>
        <taxon>Variovorax</taxon>
    </lineage>
</organism>
<dbReference type="InterPro" id="IPR016181">
    <property type="entry name" value="Acyl_CoA_acyltransferase"/>
</dbReference>
<feature type="domain" description="N-acetyltransferase" evidence="1">
    <location>
        <begin position="1"/>
        <end position="140"/>
    </location>
</feature>
<dbReference type="EMBL" id="LVHG01000105">
    <property type="protein sequence ID" value="OAK55376.1"/>
    <property type="molecule type" value="Genomic_DNA"/>
</dbReference>
<accession>A0AA91I7L7</accession>
<gene>
    <name evidence="2" type="ORF">A3K87_31825</name>
</gene>
<evidence type="ECO:0000313" key="3">
    <source>
        <dbReference type="Proteomes" id="UP000077852"/>
    </source>
</evidence>
<dbReference type="Pfam" id="PF13508">
    <property type="entry name" value="Acetyltransf_7"/>
    <property type="match status" value="1"/>
</dbReference>
<dbReference type="InterPro" id="IPR000182">
    <property type="entry name" value="GNAT_dom"/>
</dbReference>
<dbReference type="Proteomes" id="UP000077852">
    <property type="component" value="Unassembled WGS sequence"/>
</dbReference>
<dbReference type="Gene3D" id="3.40.630.30">
    <property type="match status" value="1"/>
</dbReference>
<dbReference type="CDD" id="cd04301">
    <property type="entry name" value="NAT_SF"/>
    <property type="match status" value="1"/>
</dbReference>
<proteinExistence type="predicted"/>
<reference evidence="2 3" key="1">
    <citation type="submission" date="2016-03" db="EMBL/GenBank/DDBJ databases">
        <title>Genome sequence of Variovorax paradoxus KB5.</title>
        <authorList>
            <person name="Jeong H."/>
            <person name="Hong C.E."/>
            <person name="Jo S.H."/>
            <person name="Park J.M."/>
        </authorList>
    </citation>
    <scope>NUCLEOTIDE SEQUENCE [LARGE SCALE GENOMIC DNA]</scope>
    <source>
        <strain evidence="2 3">KB5</strain>
    </source>
</reference>
<name>A0AA91I7L7_VARPD</name>
<comment type="caution">
    <text evidence="2">The sequence shown here is derived from an EMBL/GenBank/DDBJ whole genome shotgun (WGS) entry which is preliminary data.</text>
</comment>
<sequence>MNITFSTPTDEELRSGELGRKLRHFNYGFVGEYPEQQYVRINARDESGRLVGGLRAYVFLYWLDIDVLFVEEDMRGTGLGSRLLADAERQGIALGAKNAKLGTFEWQARGFYLKHGYEDYARIDDYAPGYYLQFMRKPLVAAPA</sequence>
<dbReference type="RefSeq" id="WP_081271594.1">
    <property type="nucleotide sequence ID" value="NZ_LVHG01000105.1"/>
</dbReference>
<dbReference type="PROSITE" id="PS51186">
    <property type="entry name" value="GNAT"/>
    <property type="match status" value="1"/>
</dbReference>
<dbReference type="AlphaFoldDB" id="A0AA91I7L7"/>
<dbReference type="SUPFAM" id="SSF55729">
    <property type="entry name" value="Acyl-CoA N-acyltransferases (Nat)"/>
    <property type="match status" value="1"/>
</dbReference>
<dbReference type="GO" id="GO:0016747">
    <property type="term" value="F:acyltransferase activity, transferring groups other than amino-acyl groups"/>
    <property type="evidence" value="ECO:0007669"/>
    <property type="project" value="InterPro"/>
</dbReference>
<evidence type="ECO:0000259" key="1">
    <source>
        <dbReference type="PROSITE" id="PS51186"/>
    </source>
</evidence>